<evidence type="ECO:0000259" key="9">
    <source>
        <dbReference type="Pfam" id="PF12704"/>
    </source>
</evidence>
<feature type="transmembrane region" description="Helical" evidence="7">
    <location>
        <begin position="12"/>
        <end position="36"/>
    </location>
</feature>
<evidence type="ECO:0000256" key="1">
    <source>
        <dbReference type="ARBA" id="ARBA00004651"/>
    </source>
</evidence>
<keyword evidence="11" id="KW-1185">Reference proteome</keyword>
<dbReference type="InterPro" id="IPR025857">
    <property type="entry name" value="MacB_PCD"/>
</dbReference>
<dbReference type="GO" id="GO:0005886">
    <property type="term" value="C:plasma membrane"/>
    <property type="evidence" value="ECO:0007669"/>
    <property type="project" value="UniProtKB-SubCell"/>
</dbReference>
<evidence type="ECO:0000256" key="7">
    <source>
        <dbReference type="SAM" id="Phobius"/>
    </source>
</evidence>
<evidence type="ECO:0000256" key="2">
    <source>
        <dbReference type="ARBA" id="ARBA00022448"/>
    </source>
</evidence>
<comment type="subcellular location">
    <subcellularLocation>
        <location evidence="1">Cell membrane</location>
        <topology evidence="1">Multi-pass membrane protein</topology>
    </subcellularLocation>
</comment>
<dbReference type="InterPro" id="IPR051125">
    <property type="entry name" value="ABC-4/HrtB_transporter"/>
</dbReference>
<dbReference type="EMBL" id="FPAW01000037">
    <property type="protein sequence ID" value="SFU16385.1"/>
    <property type="molecule type" value="Genomic_DNA"/>
</dbReference>
<dbReference type="InterPro" id="IPR003838">
    <property type="entry name" value="ABC3_permease_C"/>
</dbReference>
<evidence type="ECO:0000256" key="3">
    <source>
        <dbReference type="ARBA" id="ARBA00022475"/>
    </source>
</evidence>
<dbReference type="Proteomes" id="UP000182466">
    <property type="component" value="Unassembled WGS sequence"/>
</dbReference>
<keyword evidence="3" id="KW-1003">Cell membrane</keyword>
<feature type="transmembrane region" description="Helical" evidence="7">
    <location>
        <begin position="304"/>
        <end position="330"/>
    </location>
</feature>
<sequence>MNLAYRDVRHNLFRFVLTCLGLSLLMAVVLAMIGIYNGLVSDALNIVKAPQVDLWVVESGTQGPFAEASKLPGGTRDAVARLHGVVAAGSITYQTVEAPFRGDTLRLYLIGYEPGRPGGPDVVSQGRGIEQSHFEIVADVKSGLSIGDVIRLGRNPFTVVGLVEDTTNSGGDPAAFITLRDAQVLQTQLAPAAQRVQEARGAGLLESQDSVAAVIARLKPNADPQAVAQTVQQWKHLTALTQADQESILLLSVVDRAKRQIGLFLGILLTVSAVVIALIIYTMTMEKLKQIATLKLIGAPDRTIIGLIVQQSLALGAVGWSFGLILILLVKDYFPRRVVLEPINAAALAGIILVVCIAASGLGVRAALKVDPATAIGG</sequence>
<keyword evidence="2" id="KW-0813">Transport</keyword>
<keyword evidence="4 7" id="KW-0812">Transmembrane</keyword>
<reference evidence="10 11" key="1">
    <citation type="submission" date="2016-10" db="EMBL/GenBank/DDBJ databases">
        <authorList>
            <person name="de Groot N.N."/>
        </authorList>
    </citation>
    <scope>NUCLEOTIDE SEQUENCE [LARGE SCALE GENOMIC DNA]</scope>
    <source>
        <strain evidence="10 11">CGMCC 1.10959</strain>
    </source>
</reference>
<dbReference type="OrthoDB" id="7298150at2"/>
<keyword evidence="5 7" id="KW-1133">Transmembrane helix</keyword>
<dbReference type="PANTHER" id="PTHR43738">
    <property type="entry name" value="ABC TRANSPORTER, MEMBRANE PROTEIN"/>
    <property type="match status" value="1"/>
</dbReference>
<dbReference type="STRING" id="999627.SAMN05216236_1374"/>
<dbReference type="eggNOG" id="COG0577">
    <property type="taxonomic scope" value="Bacteria"/>
</dbReference>
<evidence type="ECO:0000259" key="8">
    <source>
        <dbReference type="Pfam" id="PF02687"/>
    </source>
</evidence>
<keyword evidence="6 7" id="KW-0472">Membrane</keyword>
<dbReference type="PANTHER" id="PTHR43738:SF1">
    <property type="entry name" value="HEMIN TRANSPORT SYSTEM PERMEASE PROTEIN HRTB-RELATED"/>
    <property type="match status" value="1"/>
</dbReference>
<feature type="domain" description="MacB-like periplasmic core" evidence="9">
    <location>
        <begin position="16"/>
        <end position="233"/>
    </location>
</feature>
<evidence type="ECO:0000256" key="5">
    <source>
        <dbReference type="ARBA" id="ARBA00022989"/>
    </source>
</evidence>
<name>A0A1I7DXM3_9RHOB</name>
<evidence type="ECO:0000313" key="10">
    <source>
        <dbReference type="EMBL" id="SFU16385.1"/>
    </source>
</evidence>
<dbReference type="RefSeq" id="WP_027261944.1">
    <property type="nucleotide sequence ID" value="NZ_FPAW01000037.1"/>
</dbReference>
<organism evidence="10 11">
    <name type="scientific">Sedimentitalea nanhaiensis</name>
    <dbReference type="NCBI Taxonomy" id="999627"/>
    <lineage>
        <taxon>Bacteria</taxon>
        <taxon>Pseudomonadati</taxon>
        <taxon>Pseudomonadota</taxon>
        <taxon>Alphaproteobacteria</taxon>
        <taxon>Rhodobacterales</taxon>
        <taxon>Paracoccaceae</taxon>
        <taxon>Sedimentitalea</taxon>
    </lineage>
</organism>
<proteinExistence type="predicted"/>
<dbReference type="Pfam" id="PF02687">
    <property type="entry name" value="FtsX"/>
    <property type="match status" value="1"/>
</dbReference>
<feature type="transmembrane region" description="Helical" evidence="7">
    <location>
        <begin position="342"/>
        <end position="364"/>
    </location>
</feature>
<dbReference type="Pfam" id="PF12704">
    <property type="entry name" value="MacB_PCD"/>
    <property type="match status" value="1"/>
</dbReference>
<dbReference type="AlphaFoldDB" id="A0A1I7DXM3"/>
<accession>A0A1I7DXM3</accession>
<protein>
    <submittedName>
        <fullName evidence="10">Putative ABC transport system permease protein</fullName>
    </submittedName>
</protein>
<feature type="domain" description="ABC3 transporter permease C-terminal" evidence="8">
    <location>
        <begin position="263"/>
        <end position="372"/>
    </location>
</feature>
<evidence type="ECO:0000256" key="4">
    <source>
        <dbReference type="ARBA" id="ARBA00022692"/>
    </source>
</evidence>
<gene>
    <name evidence="10" type="ORF">SAMN05216236_1374</name>
</gene>
<evidence type="ECO:0000313" key="11">
    <source>
        <dbReference type="Proteomes" id="UP000182466"/>
    </source>
</evidence>
<feature type="transmembrane region" description="Helical" evidence="7">
    <location>
        <begin position="261"/>
        <end position="283"/>
    </location>
</feature>
<evidence type="ECO:0000256" key="6">
    <source>
        <dbReference type="ARBA" id="ARBA00023136"/>
    </source>
</evidence>